<proteinExistence type="predicted"/>
<name>A0A2T0BK59_9CLOT</name>
<keyword evidence="6" id="KW-0670">Pyruvate</keyword>
<dbReference type="InterPro" id="IPR013815">
    <property type="entry name" value="ATP_grasp_subdomain_1"/>
</dbReference>
<dbReference type="Pfam" id="PF00391">
    <property type="entry name" value="PEP-utilizers"/>
    <property type="match status" value="1"/>
</dbReference>
<dbReference type="FunFam" id="3.30.1490.20:FF:000010">
    <property type="entry name" value="Phosphoenolpyruvate synthase"/>
    <property type="match status" value="1"/>
</dbReference>
<evidence type="ECO:0000259" key="5">
    <source>
        <dbReference type="Pfam" id="PF01326"/>
    </source>
</evidence>
<evidence type="ECO:0000313" key="7">
    <source>
        <dbReference type="Proteomes" id="UP000237798"/>
    </source>
</evidence>
<evidence type="ECO:0000313" key="6">
    <source>
        <dbReference type="EMBL" id="PRR84213.1"/>
    </source>
</evidence>
<dbReference type="Gene3D" id="3.30.1490.20">
    <property type="entry name" value="ATP-grasp fold, A domain"/>
    <property type="match status" value="1"/>
</dbReference>
<reference evidence="6 7" key="1">
    <citation type="submission" date="2018-03" db="EMBL/GenBank/DDBJ databases">
        <title>Genome sequence of Clostridium luticellarii DSM 29923.</title>
        <authorList>
            <person name="Poehlein A."/>
            <person name="Daniel R."/>
        </authorList>
    </citation>
    <scope>NUCLEOTIDE SEQUENCE [LARGE SCALE GENOMIC DNA]</scope>
    <source>
        <strain evidence="6 7">DSM 29923</strain>
    </source>
</reference>
<dbReference type="OrthoDB" id="9765468at2"/>
<dbReference type="InterPro" id="IPR051549">
    <property type="entry name" value="PEP_Utilizing_Enz"/>
</dbReference>
<gene>
    <name evidence="6" type="primary">ppsA_2</name>
    <name evidence="6" type="ORF">CLLU_24730</name>
</gene>
<dbReference type="InterPro" id="IPR036637">
    <property type="entry name" value="Phosphohistidine_dom_sf"/>
</dbReference>
<dbReference type="Pfam" id="PF01326">
    <property type="entry name" value="PPDK_N"/>
    <property type="match status" value="1"/>
</dbReference>
<dbReference type="Gene3D" id="3.50.30.10">
    <property type="entry name" value="Phosphohistidine domain"/>
    <property type="match status" value="1"/>
</dbReference>
<keyword evidence="6" id="KW-0808">Transferase</keyword>
<keyword evidence="1" id="KW-0547">Nucleotide-binding</keyword>
<evidence type="ECO:0000256" key="3">
    <source>
        <dbReference type="SAM" id="Coils"/>
    </source>
</evidence>
<dbReference type="GO" id="GO:0005524">
    <property type="term" value="F:ATP binding"/>
    <property type="evidence" value="ECO:0007669"/>
    <property type="project" value="UniProtKB-KW"/>
</dbReference>
<dbReference type="Proteomes" id="UP000237798">
    <property type="component" value="Unassembled WGS sequence"/>
</dbReference>
<feature type="coiled-coil region" evidence="3">
    <location>
        <begin position="507"/>
        <end position="534"/>
    </location>
</feature>
<evidence type="ECO:0000256" key="2">
    <source>
        <dbReference type="ARBA" id="ARBA00022840"/>
    </source>
</evidence>
<evidence type="ECO:0000256" key="1">
    <source>
        <dbReference type="ARBA" id="ARBA00022741"/>
    </source>
</evidence>
<dbReference type="AlphaFoldDB" id="A0A2T0BK59"/>
<dbReference type="SUPFAM" id="SSF52009">
    <property type="entry name" value="Phosphohistidine domain"/>
    <property type="match status" value="1"/>
</dbReference>
<protein>
    <submittedName>
        <fullName evidence="6">Phosphoenolpyruvate synthase</fullName>
        <ecNumber evidence="6">2.7.9.2</ecNumber>
    </submittedName>
</protein>
<comment type="caution">
    <text evidence="6">The sequence shown here is derived from an EMBL/GenBank/DDBJ whole genome shotgun (WGS) entry which is preliminary data.</text>
</comment>
<dbReference type="EC" id="2.7.9.2" evidence="6"/>
<keyword evidence="2" id="KW-0067">ATP-binding</keyword>
<dbReference type="SUPFAM" id="SSF56059">
    <property type="entry name" value="Glutathione synthetase ATP-binding domain-like"/>
    <property type="match status" value="1"/>
</dbReference>
<dbReference type="PANTHER" id="PTHR43615">
    <property type="entry name" value="PHOSPHOENOLPYRUVATE SYNTHASE-RELATED"/>
    <property type="match status" value="1"/>
</dbReference>
<dbReference type="Gene3D" id="3.30.470.20">
    <property type="entry name" value="ATP-grasp fold, B domain"/>
    <property type="match status" value="1"/>
</dbReference>
<accession>A0A2T0BK59</accession>
<evidence type="ECO:0000259" key="4">
    <source>
        <dbReference type="Pfam" id="PF00391"/>
    </source>
</evidence>
<dbReference type="RefSeq" id="WP_106010086.1">
    <property type="nucleotide sequence ID" value="NZ_JALCPJ010000052.1"/>
</dbReference>
<organism evidence="6 7">
    <name type="scientific">Clostridium luticellarii</name>
    <dbReference type="NCBI Taxonomy" id="1691940"/>
    <lineage>
        <taxon>Bacteria</taxon>
        <taxon>Bacillati</taxon>
        <taxon>Bacillota</taxon>
        <taxon>Clostridia</taxon>
        <taxon>Eubacteriales</taxon>
        <taxon>Clostridiaceae</taxon>
        <taxon>Clostridium</taxon>
    </lineage>
</organism>
<dbReference type="GO" id="GO:0008986">
    <property type="term" value="F:pyruvate, water dikinase activity"/>
    <property type="evidence" value="ECO:0007669"/>
    <property type="project" value="UniProtKB-EC"/>
</dbReference>
<sequence length="829" mass="94522">MYVVNLNRVGKDDVMLAGGKAANLGEMIQAGFPVPSGFCITSEGYDQFIRGNNFQGVIERYLKKIYLDGSRSRELSQELMDLLSRGRFPEKMKEDIVKEYEKLGEKVPAAVRSSATAEDLPEASFAGQQETYLNVRGRENILDAVKKCFSSLWSERAIEYRKRTGYDRGKISLAVVVQEMIEGDISGVLFTVNPTNENTHEMMINASYGLGEAVVSGKVTPDIFIWDRKEGKITDKILGSKKISILYRKNGGTIQVENEEKNRNRFSLSRREIEDLVKTAGSIEGHYGHPQDIEWAVKNNKIYILQSREITTLGRNTEEQMKTAKLSKTQSEIINNLIEHCPTPIYPLEFEPFNNITKVKLELLSRFGILMKSQLGMRDEGTVFIEKSSIHISPKILKLPFKIKHFLDYSNNMKHTKDIFGSVNYRLSKIDKDKIQNNLQEPSLGELLDCLREIMKISDEIVYVRFRYNIFPGFLISKFINSKLQKIKKGMTEYDLLNNLSYRTWNMNKAVEKLAQIVNENNNLKNKIIQLKFKDKSELEMKLENIARSYGKFGDFYRNILQEFGWKSINSYQAFSTVSWNEDKGSLITLLKVAMKNKTGKYDKNKYDHICSRICDVFSKRTADKLLAKVAQIRSYHVNREESLYMLEECYGLSRKILGEIAIKCPEVFKYRKDILYLTLDEVYRLDEEQHRKFFVNKIKMRKKSRGKNKILWESLQLGSQNNGENVLKGVCGNRGKASGQVCIVKDIGEFSKLKSGDILVCRYTDPSWTPLFSIAKAVISDTGGPLSHSAIVAREYNIPAVLGCGSATSVLKDGDSVVVDGDKGTVEF</sequence>
<dbReference type="InterPro" id="IPR008279">
    <property type="entry name" value="PEP-util_enz_mobile_dom"/>
</dbReference>
<feature type="domain" description="Pyruvate phosphate dikinase AMP/ATP-binding" evidence="5">
    <location>
        <begin position="16"/>
        <end position="324"/>
    </location>
</feature>
<dbReference type="PANTHER" id="PTHR43615:SF1">
    <property type="entry name" value="PPDK_N DOMAIN-CONTAINING PROTEIN"/>
    <property type="match status" value="1"/>
</dbReference>
<feature type="domain" description="PEP-utilising enzyme mobile" evidence="4">
    <location>
        <begin position="755"/>
        <end position="825"/>
    </location>
</feature>
<keyword evidence="3" id="KW-0175">Coiled coil</keyword>
<dbReference type="EMBL" id="PVXP01000040">
    <property type="protein sequence ID" value="PRR84213.1"/>
    <property type="molecule type" value="Genomic_DNA"/>
</dbReference>
<keyword evidence="7" id="KW-1185">Reference proteome</keyword>
<dbReference type="InterPro" id="IPR002192">
    <property type="entry name" value="PPDK_AMP/ATP-bd"/>
</dbReference>